<proteinExistence type="predicted"/>
<sequence>MKQIRKRIVNEVPLVLFFLVGILLTTQSNAQSDSSIKNQISVPQTANFWHTLLQEIWIGFHCFQSVESYQFKECL</sequence>
<dbReference type="RefSeq" id="WP_092726965.1">
    <property type="nucleotide sequence ID" value="NZ_FNNO01000023.1"/>
</dbReference>
<reference evidence="1 2" key="1">
    <citation type="submission" date="2016-10" db="EMBL/GenBank/DDBJ databases">
        <authorList>
            <person name="Varghese N."/>
            <person name="Submissions S."/>
        </authorList>
    </citation>
    <scope>NUCLEOTIDE SEQUENCE [LARGE SCALE GENOMIC DNA]</scope>
    <source>
        <strain evidence="1 2">DSM 25353</strain>
    </source>
</reference>
<evidence type="ECO:0000313" key="1">
    <source>
        <dbReference type="EMBL" id="SDX64838.1"/>
    </source>
</evidence>
<protein>
    <submittedName>
        <fullName evidence="1">Uncharacterized protein</fullName>
    </submittedName>
</protein>
<evidence type="ECO:0000313" key="2">
    <source>
        <dbReference type="Proteomes" id="UP000198711"/>
    </source>
</evidence>
<comment type="caution">
    <text evidence="1">The sequence shown here is derived from an EMBL/GenBank/DDBJ whole genome shotgun (WGS) entry which is preliminary data.</text>
</comment>
<dbReference type="EMBL" id="FNNO01000023">
    <property type="protein sequence ID" value="SDX64838.1"/>
    <property type="molecule type" value="Genomic_DNA"/>
</dbReference>
<organism evidence="1 2">
    <name type="scientific">Hydrobacter penzbergensis</name>
    <dbReference type="NCBI Taxonomy" id="1235997"/>
    <lineage>
        <taxon>Bacteria</taxon>
        <taxon>Pseudomonadati</taxon>
        <taxon>Bacteroidota</taxon>
        <taxon>Chitinophagia</taxon>
        <taxon>Chitinophagales</taxon>
        <taxon>Chitinophagaceae</taxon>
        <taxon>Hydrobacter</taxon>
    </lineage>
</organism>
<gene>
    <name evidence="1" type="ORF">SAMN05444410_1234</name>
</gene>
<dbReference type="AlphaFoldDB" id="A0A8X8IG06"/>
<keyword evidence="2" id="KW-1185">Reference proteome</keyword>
<dbReference type="Proteomes" id="UP000198711">
    <property type="component" value="Unassembled WGS sequence"/>
</dbReference>
<accession>A0A8X8IG06</accession>
<name>A0A8X8IG06_9BACT</name>